<dbReference type="RefSeq" id="WP_381742238.1">
    <property type="nucleotide sequence ID" value="NZ_JBHSDP010000024.1"/>
</dbReference>
<reference evidence="7" key="1">
    <citation type="journal article" date="2019" name="Int. J. Syst. Evol. Microbiol.">
        <title>The Global Catalogue of Microorganisms (GCM) 10K type strain sequencing project: providing services to taxonomists for standard genome sequencing and annotation.</title>
        <authorList>
            <consortium name="The Broad Institute Genomics Platform"/>
            <consortium name="The Broad Institute Genome Sequencing Center for Infectious Disease"/>
            <person name="Wu L."/>
            <person name="Ma J."/>
        </authorList>
    </citation>
    <scope>NUCLEOTIDE SEQUENCE [LARGE SCALE GENOMIC DNA]</scope>
    <source>
        <strain evidence="7">PCU 347</strain>
    </source>
</reference>
<dbReference type="InterPro" id="IPR036388">
    <property type="entry name" value="WH-like_DNA-bd_sf"/>
</dbReference>
<dbReference type="Proteomes" id="UP001595824">
    <property type="component" value="Unassembled WGS sequence"/>
</dbReference>
<evidence type="ECO:0000256" key="4">
    <source>
        <dbReference type="ARBA" id="ARBA00023163"/>
    </source>
</evidence>
<dbReference type="SUPFAM" id="SSF46785">
    <property type="entry name" value="Winged helix' DNA-binding domain"/>
    <property type="match status" value="1"/>
</dbReference>
<sequence length="310" mass="33407">MEFAPADRTNLSRRMLEQFLAVAREKHFGRAAEVLGMSQPPLSQSVQRLERTVGVRLLDRGSGGVRLTAAGTVFAADARRLLDLQTAVVERARRVASGLEGDVRVGYVSLLSHLYLPTMLRTAAERLPGLRIQLQHGSSQGVAERVRSGSLDLGFLRDPARLADDLVSRVIATERLAAAVPYDHRLAGGDGVALARLREEDFVLPDPDALPVLAEQLRLACQQAGFTPRAVAVADDLSGLFSYVAAGLCVSLLPEDLRRLTVPGVSFVPLREPAVRLDTTVYAVHRSDADPAVLRLLDMITGLPLAAEGA</sequence>
<name>A0ABV8TKK6_9ACTN</name>
<dbReference type="Pfam" id="PF00126">
    <property type="entry name" value="HTH_1"/>
    <property type="match status" value="1"/>
</dbReference>
<keyword evidence="7" id="KW-1185">Reference proteome</keyword>
<dbReference type="InterPro" id="IPR005119">
    <property type="entry name" value="LysR_subst-bd"/>
</dbReference>
<evidence type="ECO:0000313" key="6">
    <source>
        <dbReference type="EMBL" id="MFC4331088.1"/>
    </source>
</evidence>
<dbReference type="PROSITE" id="PS50931">
    <property type="entry name" value="HTH_LYSR"/>
    <property type="match status" value="1"/>
</dbReference>
<keyword evidence="3" id="KW-0238">DNA-binding</keyword>
<proteinExistence type="inferred from homology"/>
<gene>
    <name evidence="6" type="ORF">ACFPC0_25575</name>
</gene>
<comment type="caution">
    <text evidence="6">The sequence shown here is derived from an EMBL/GenBank/DDBJ whole genome shotgun (WGS) entry which is preliminary data.</text>
</comment>
<dbReference type="Gene3D" id="1.10.10.10">
    <property type="entry name" value="Winged helix-like DNA-binding domain superfamily/Winged helix DNA-binding domain"/>
    <property type="match status" value="1"/>
</dbReference>
<dbReference type="CDD" id="cd08414">
    <property type="entry name" value="PBP2_LTTR_aromatics_like"/>
    <property type="match status" value="1"/>
</dbReference>
<dbReference type="SUPFAM" id="SSF53850">
    <property type="entry name" value="Periplasmic binding protein-like II"/>
    <property type="match status" value="1"/>
</dbReference>
<evidence type="ECO:0000256" key="2">
    <source>
        <dbReference type="ARBA" id="ARBA00023015"/>
    </source>
</evidence>
<accession>A0ABV8TKK6</accession>
<dbReference type="InterPro" id="IPR000847">
    <property type="entry name" value="LysR_HTH_N"/>
</dbReference>
<evidence type="ECO:0000313" key="7">
    <source>
        <dbReference type="Proteomes" id="UP001595824"/>
    </source>
</evidence>
<evidence type="ECO:0000256" key="1">
    <source>
        <dbReference type="ARBA" id="ARBA00009437"/>
    </source>
</evidence>
<evidence type="ECO:0000259" key="5">
    <source>
        <dbReference type="PROSITE" id="PS50931"/>
    </source>
</evidence>
<dbReference type="PANTHER" id="PTHR30346">
    <property type="entry name" value="TRANSCRIPTIONAL DUAL REGULATOR HCAR-RELATED"/>
    <property type="match status" value="1"/>
</dbReference>
<dbReference type="Pfam" id="PF03466">
    <property type="entry name" value="LysR_substrate"/>
    <property type="match status" value="1"/>
</dbReference>
<keyword evidence="4" id="KW-0804">Transcription</keyword>
<dbReference type="PRINTS" id="PR00039">
    <property type="entry name" value="HTHLYSR"/>
</dbReference>
<organism evidence="6 7">
    <name type="scientific">Streptomyces andamanensis</name>
    <dbReference type="NCBI Taxonomy" id="1565035"/>
    <lineage>
        <taxon>Bacteria</taxon>
        <taxon>Bacillati</taxon>
        <taxon>Actinomycetota</taxon>
        <taxon>Actinomycetes</taxon>
        <taxon>Kitasatosporales</taxon>
        <taxon>Streptomycetaceae</taxon>
        <taxon>Streptomyces</taxon>
    </lineage>
</organism>
<dbReference type="EMBL" id="JBHSDP010000024">
    <property type="protein sequence ID" value="MFC4331088.1"/>
    <property type="molecule type" value="Genomic_DNA"/>
</dbReference>
<dbReference type="Gene3D" id="3.40.190.10">
    <property type="entry name" value="Periplasmic binding protein-like II"/>
    <property type="match status" value="2"/>
</dbReference>
<protein>
    <submittedName>
        <fullName evidence="6">LysR substrate-binding domain-containing protein</fullName>
    </submittedName>
</protein>
<keyword evidence="2" id="KW-0805">Transcription regulation</keyword>
<dbReference type="PANTHER" id="PTHR30346:SF0">
    <property type="entry name" value="HCA OPERON TRANSCRIPTIONAL ACTIVATOR HCAR"/>
    <property type="match status" value="1"/>
</dbReference>
<evidence type="ECO:0000256" key="3">
    <source>
        <dbReference type="ARBA" id="ARBA00023125"/>
    </source>
</evidence>
<comment type="similarity">
    <text evidence="1">Belongs to the LysR transcriptional regulatory family.</text>
</comment>
<feature type="domain" description="HTH lysR-type" evidence="5">
    <location>
        <begin position="19"/>
        <end position="68"/>
    </location>
</feature>
<dbReference type="InterPro" id="IPR036390">
    <property type="entry name" value="WH_DNA-bd_sf"/>
</dbReference>